<evidence type="ECO:0000256" key="11">
    <source>
        <dbReference type="ARBA" id="ARBA00023012"/>
    </source>
</evidence>
<evidence type="ECO:0000256" key="1">
    <source>
        <dbReference type="ARBA" id="ARBA00000085"/>
    </source>
</evidence>
<comment type="caution">
    <text evidence="16">The sequence shown here is derived from an EMBL/GenBank/DDBJ whole genome shotgun (WGS) entry which is preliminary data.</text>
</comment>
<evidence type="ECO:0000313" key="16">
    <source>
        <dbReference type="EMBL" id="RKN02980.1"/>
    </source>
</evidence>
<keyword evidence="6 13" id="KW-0812">Transmembrane</keyword>
<dbReference type="EMBL" id="RBDY01000065">
    <property type="protein sequence ID" value="RKN12982.1"/>
    <property type="molecule type" value="Genomic_DNA"/>
</dbReference>
<evidence type="ECO:0000256" key="7">
    <source>
        <dbReference type="ARBA" id="ARBA00022741"/>
    </source>
</evidence>
<dbReference type="AlphaFoldDB" id="A0A3A9VQK0"/>
<dbReference type="Pfam" id="PF02518">
    <property type="entry name" value="HATPase_c"/>
    <property type="match status" value="1"/>
</dbReference>
<reference evidence="18 19" key="1">
    <citation type="submission" date="2018-09" db="EMBL/GenBank/DDBJ databases">
        <title>Streptomyces sp. nov. DS1-2, an endophytic actinomycete isolated from roots of Dendrobium scabrilingue.</title>
        <authorList>
            <person name="Kuncharoen N."/>
            <person name="Kudo T."/>
            <person name="Ohkuma M."/>
            <person name="Yuki M."/>
            <person name="Tanasupawat S."/>
        </authorList>
    </citation>
    <scope>NUCLEOTIDE SEQUENCE [LARGE SCALE GENOMIC DNA]</scope>
    <source>
        <strain evidence="16 19">AZ1-7</strain>
        <strain evidence="17 18">DS1-2</strain>
    </source>
</reference>
<dbReference type="GO" id="GO:0000160">
    <property type="term" value="P:phosphorelay signal transduction system"/>
    <property type="evidence" value="ECO:0007669"/>
    <property type="project" value="UniProtKB-KW"/>
</dbReference>
<dbReference type="PANTHER" id="PTHR44936:SF9">
    <property type="entry name" value="SENSOR PROTEIN CREC"/>
    <property type="match status" value="1"/>
</dbReference>
<dbReference type="SMART" id="SM00304">
    <property type="entry name" value="HAMP"/>
    <property type="match status" value="1"/>
</dbReference>
<feature type="transmembrane region" description="Helical" evidence="13">
    <location>
        <begin position="361"/>
        <end position="383"/>
    </location>
</feature>
<evidence type="ECO:0000313" key="18">
    <source>
        <dbReference type="Proteomes" id="UP000268652"/>
    </source>
</evidence>
<feature type="compositionally biased region" description="Pro residues" evidence="12">
    <location>
        <begin position="828"/>
        <end position="839"/>
    </location>
</feature>
<keyword evidence="13" id="KW-0472">Membrane</keyword>
<keyword evidence="18" id="KW-1185">Reference proteome</keyword>
<dbReference type="SMART" id="SM00387">
    <property type="entry name" value="HATPase_c"/>
    <property type="match status" value="1"/>
</dbReference>
<evidence type="ECO:0000256" key="5">
    <source>
        <dbReference type="ARBA" id="ARBA00022679"/>
    </source>
</evidence>
<name>A0A3A9VQK0_9ACTN</name>
<dbReference type="SUPFAM" id="SSF55874">
    <property type="entry name" value="ATPase domain of HSP90 chaperone/DNA topoisomerase II/histidine kinase"/>
    <property type="match status" value="1"/>
</dbReference>
<keyword evidence="5" id="KW-0808">Transferase</keyword>
<evidence type="ECO:0000313" key="19">
    <source>
        <dbReference type="Proteomes" id="UP000275024"/>
    </source>
</evidence>
<keyword evidence="10 13" id="KW-1133">Transmembrane helix</keyword>
<dbReference type="Gene3D" id="6.10.340.10">
    <property type="match status" value="1"/>
</dbReference>
<feature type="transmembrane region" description="Helical" evidence="13">
    <location>
        <begin position="53"/>
        <end position="73"/>
    </location>
</feature>
<dbReference type="Proteomes" id="UP000275024">
    <property type="component" value="Unassembled WGS sequence"/>
</dbReference>
<dbReference type="Proteomes" id="UP000268652">
    <property type="component" value="Unassembled WGS sequence"/>
</dbReference>
<evidence type="ECO:0000256" key="2">
    <source>
        <dbReference type="ARBA" id="ARBA00004370"/>
    </source>
</evidence>
<dbReference type="OrthoDB" id="4652229at2"/>
<evidence type="ECO:0000256" key="8">
    <source>
        <dbReference type="ARBA" id="ARBA00022777"/>
    </source>
</evidence>
<dbReference type="EMBL" id="RBDX01000067">
    <property type="protein sequence ID" value="RKN02980.1"/>
    <property type="molecule type" value="Genomic_DNA"/>
</dbReference>
<keyword evidence="11" id="KW-0902">Two-component regulatory system</keyword>
<dbReference type="Pfam" id="PF08376">
    <property type="entry name" value="NIT"/>
    <property type="match status" value="1"/>
</dbReference>
<evidence type="ECO:0000259" key="14">
    <source>
        <dbReference type="SMART" id="SM00304"/>
    </source>
</evidence>
<dbReference type="InterPro" id="IPR003594">
    <property type="entry name" value="HATPase_dom"/>
</dbReference>
<feature type="compositionally biased region" description="Low complexity" evidence="12">
    <location>
        <begin position="11"/>
        <end position="30"/>
    </location>
</feature>
<evidence type="ECO:0000256" key="3">
    <source>
        <dbReference type="ARBA" id="ARBA00012438"/>
    </source>
</evidence>
<evidence type="ECO:0000256" key="10">
    <source>
        <dbReference type="ARBA" id="ARBA00022989"/>
    </source>
</evidence>
<comment type="catalytic activity">
    <reaction evidence="1">
        <text>ATP + protein L-histidine = ADP + protein N-phospho-L-histidine.</text>
        <dbReference type="EC" id="2.7.13.3"/>
    </reaction>
</comment>
<accession>A0A3A9VQK0</accession>
<feature type="domain" description="HAMP" evidence="14">
    <location>
        <begin position="384"/>
        <end position="454"/>
    </location>
</feature>
<comment type="subcellular location">
    <subcellularLocation>
        <location evidence="2">Membrane</location>
    </subcellularLocation>
</comment>
<dbReference type="InterPro" id="IPR050980">
    <property type="entry name" value="2C_sensor_his_kinase"/>
</dbReference>
<dbReference type="GO" id="GO:0016020">
    <property type="term" value="C:membrane"/>
    <property type="evidence" value="ECO:0007669"/>
    <property type="project" value="UniProtKB-SubCell"/>
</dbReference>
<keyword evidence="9" id="KW-0067">ATP-binding</keyword>
<proteinExistence type="predicted"/>
<dbReference type="InterPro" id="IPR013587">
    <property type="entry name" value="Nitrate/nitrite_sensing"/>
</dbReference>
<dbReference type="GO" id="GO:0004673">
    <property type="term" value="F:protein histidine kinase activity"/>
    <property type="evidence" value="ECO:0007669"/>
    <property type="project" value="UniProtKB-EC"/>
</dbReference>
<organism evidence="16 19">
    <name type="scientific">Streptomyces radicis</name>
    <dbReference type="NCBI Taxonomy" id="1750517"/>
    <lineage>
        <taxon>Bacteria</taxon>
        <taxon>Bacillati</taxon>
        <taxon>Actinomycetota</taxon>
        <taxon>Actinomycetes</taxon>
        <taxon>Kitasatosporales</taxon>
        <taxon>Streptomycetaceae</taxon>
        <taxon>Streptomyces</taxon>
    </lineage>
</organism>
<dbReference type="InterPro" id="IPR003660">
    <property type="entry name" value="HAMP_dom"/>
</dbReference>
<evidence type="ECO:0000256" key="12">
    <source>
        <dbReference type="SAM" id="MobiDB-lite"/>
    </source>
</evidence>
<evidence type="ECO:0000256" key="4">
    <source>
        <dbReference type="ARBA" id="ARBA00022553"/>
    </source>
</evidence>
<evidence type="ECO:0000259" key="15">
    <source>
        <dbReference type="SMART" id="SM00387"/>
    </source>
</evidence>
<evidence type="ECO:0000313" key="17">
    <source>
        <dbReference type="EMBL" id="RKN12982.1"/>
    </source>
</evidence>
<feature type="region of interest" description="Disordered" evidence="12">
    <location>
        <begin position="1"/>
        <end position="41"/>
    </location>
</feature>
<evidence type="ECO:0000256" key="6">
    <source>
        <dbReference type="ARBA" id="ARBA00022692"/>
    </source>
</evidence>
<evidence type="ECO:0000256" key="9">
    <source>
        <dbReference type="ARBA" id="ARBA00022840"/>
    </source>
</evidence>
<dbReference type="RefSeq" id="WP_120700789.1">
    <property type="nucleotide sequence ID" value="NZ_RBDX01000067.1"/>
</dbReference>
<dbReference type="InterPro" id="IPR036890">
    <property type="entry name" value="HATPase_C_sf"/>
</dbReference>
<keyword evidence="8" id="KW-0418">Kinase</keyword>
<dbReference type="Gene3D" id="3.30.565.10">
    <property type="entry name" value="Histidine kinase-like ATPase, C-terminal domain"/>
    <property type="match status" value="1"/>
</dbReference>
<keyword evidence="7" id="KW-0547">Nucleotide-binding</keyword>
<protein>
    <recommendedName>
        <fullName evidence="3">histidine kinase</fullName>
        <ecNumber evidence="3">2.7.13.3</ecNumber>
    </recommendedName>
</protein>
<sequence length="924" mass="98966">MPRGEIPVRRSSATSPSPGEPAPSAGVPSGDDGAPASTGSRFAPRNWRVATKLYAILLTPVLVALLLGGFRVWDAYDTWQEADDAEAVAELVRTSSAYAHALIDERDVSADPLLRGQTDSPQVADARRRTDEAAEAFHAQVEVTPQGESLSHRLAAVAAVEPQLEGLRRGAYTDELTVVQTEEGYVEVQHPLMSLTNEIGLGTDNVTSYGRTVYAISLSKAASSLQRAIGTHLLVAPGPGEETTAAQLTAFGSYAYLENIALAEFTAGATPEDAERLARAMTDAATAVAADAPDAPPLEDMVQLIASGATPQQLREQGLTEQTWFRAATAEFDAYRTVEQELVDRTVTEAGDIAASARRDIVVNALVVVAALLLAFVLAGLMARSMSRNMQRLRGAAFEVAGQRLPALVDQLSRTDPGDVDTRVAPTPVRSQDEIGEVARAFDQVHREAVRLAAEQALLRGNVNAIFTNLSARNQGLIERQLALISDLENNEADPEQLENLFKLDHLATRMRRNGENLLVLAGREPQHRWNQEVPLVDVMRAAASEVEAYARIDISGVPGNDIHGAVVNDLVHLLAELLENASSFSSPHTKVKVMGTLLPDGRVMIEIHDKGIGLSPDDFAEINKRLADPPAVDAAISRRMGLYVVGRLAERHGIRVQLRPSGEQAGTTSLVMLPAAITQGGGAPTPEPEDEFTVSRIVPDAPVEPVAAPQPLPPTDARSAAEFGFDDSRYGPVPDAPPAPAAYDSYDAPVVYPLAPEQPAAPPAFDMFRPTTESPRGGPGIGAQRVGFSGPDPHAAEYRSTTSAGLPRRERHRQRPEEDPAQRPGEQQPPPTPPPAAEPPEEPRREGGPRREARTGGVTSSGLPRRVPRANLTEHPTTPEPTPGGPAVSRDPHDVRGRLSSLHRGVQQGRGSARGTRNDDQER</sequence>
<feature type="domain" description="Histidine kinase/HSP90-like ATPase" evidence="15">
    <location>
        <begin position="566"/>
        <end position="678"/>
    </location>
</feature>
<gene>
    <name evidence="17" type="ORF">D7318_32195</name>
    <name evidence="16" type="ORF">D7319_32350</name>
</gene>
<feature type="region of interest" description="Disordered" evidence="12">
    <location>
        <begin position="755"/>
        <end position="924"/>
    </location>
</feature>
<dbReference type="CDD" id="cd06225">
    <property type="entry name" value="HAMP"/>
    <property type="match status" value="1"/>
</dbReference>
<dbReference type="GO" id="GO:0005524">
    <property type="term" value="F:ATP binding"/>
    <property type="evidence" value="ECO:0007669"/>
    <property type="project" value="UniProtKB-KW"/>
</dbReference>
<dbReference type="PANTHER" id="PTHR44936">
    <property type="entry name" value="SENSOR PROTEIN CREC"/>
    <property type="match status" value="1"/>
</dbReference>
<feature type="compositionally biased region" description="Basic and acidic residues" evidence="12">
    <location>
        <begin position="842"/>
        <end position="855"/>
    </location>
</feature>
<dbReference type="EC" id="2.7.13.3" evidence="3"/>
<keyword evidence="4" id="KW-0597">Phosphoprotein</keyword>
<evidence type="ECO:0000256" key="13">
    <source>
        <dbReference type="SAM" id="Phobius"/>
    </source>
</evidence>